<name>A0AAI8BE90_9BURK</name>
<evidence type="ECO:0000313" key="1">
    <source>
        <dbReference type="EMBL" id="AIO70424.1"/>
    </source>
</evidence>
<dbReference type="Proteomes" id="UP000029424">
    <property type="component" value="Chromosome 2"/>
</dbReference>
<dbReference type="KEGG" id="bok:DM82_5607"/>
<dbReference type="EMBL" id="CP008727">
    <property type="protein sequence ID" value="AIO70424.1"/>
    <property type="molecule type" value="Genomic_DNA"/>
</dbReference>
<organism evidence="1 2">
    <name type="scientific">Burkholderia oklahomensis</name>
    <dbReference type="NCBI Taxonomy" id="342113"/>
    <lineage>
        <taxon>Bacteria</taxon>
        <taxon>Pseudomonadati</taxon>
        <taxon>Pseudomonadota</taxon>
        <taxon>Betaproteobacteria</taxon>
        <taxon>Burkholderiales</taxon>
        <taxon>Burkholderiaceae</taxon>
        <taxon>Burkholderia</taxon>
        <taxon>pseudomallei group</taxon>
    </lineage>
</organism>
<reference evidence="1 2" key="1">
    <citation type="submission" date="2014-06" db="EMBL/GenBank/DDBJ databases">
        <authorList>
            <person name="Bishop-Lilly K.A."/>
            <person name="Broomall S.M."/>
            <person name="Chain P.S."/>
            <person name="Chertkov O."/>
            <person name="Coyne S.R."/>
            <person name="Daligault H.E."/>
            <person name="Davenport K.W."/>
            <person name="Erkkila T."/>
            <person name="Frey K.G."/>
            <person name="Gibbons H.S."/>
            <person name="Gu W."/>
            <person name="Jaissle J."/>
            <person name="Johnson S.L."/>
            <person name="Koroleva G.I."/>
            <person name="Ladner J.T."/>
            <person name="Lo C.-C."/>
            <person name="Minogue T.D."/>
            <person name="Munk C."/>
            <person name="Palacios G.F."/>
            <person name="Redden C.L."/>
            <person name="Rosenzweig C.N."/>
            <person name="Scholz M.B."/>
            <person name="Teshima H."/>
            <person name="Xu Y."/>
        </authorList>
    </citation>
    <scope>NUCLEOTIDE SEQUENCE [LARGE SCALE GENOMIC DNA]</scope>
    <source>
        <strain evidence="1 2">EO147</strain>
    </source>
</reference>
<accession>A0AAI8BE90</accession>
<dbReference type="AlphaFoldDB" id="A0AAI8BE90"/>
<protein>
    <submittedName>
        <fullName evidence="1">Uncharacterized protein</fullName>
    </submittedName>
</protein>
<sequence length="294" mass="33032">MPDHASRGRRGADGRREALTGKLHRDADNFGELRFQEGSGRYVTDCTCGVSVSVRVDCDGNVFDRKTVGYGRRYKTAFRALVSRGMNAPAAGREIGIKKGVAWSWKQEVLPGASQLSGSCRASLRAKWRACVESAPVERRLKTAYEMERGLYRRLHTYDRTWFLSFNSRHRSSRRRGGAPLMETFARLDDARKLIAGRLPPEQVTRKALVAVARAELSGRLPGCHDVAVKRHLSTLAEAKSVFMDRLIDYWFERLAGERVVSLAQFSALGGFSRKRLAAAQRARIVNWLSDDSR</sequence>
<keyword evidence="2" id="KW-1185">Reference proteome</keyword>
<proteinExistence type="predicted"/>
<evidence type="ECO:0000313" key="2">
    <source>
        <dbReference type="Proteomes" id="UP000029424"/>
    </source>
</evidence>
<gene>
    <name evidence="1" type="ORF">DM82_5607</name>
</gene>